<evidence type="ECO:0000256" key="1">
    <source>
        <dbReference type="ARBA" id="ARBA00022468"/>
    </source>
</evidence>
<proteinExistence type="inferred from homology"/>
<evidence type="ECO:0000256" key="2">
    <source>
        <dbReference type="ARBA" id="ARBA00022517"/>
    </source>
</evidence>
<dbReference type="NCBIfam" id="NF003560">
    <property type="entry name" value="PRK05244.1-1"/>
    <property type="match status" value="1"/>
</dbReference>
<keyword evidence="1 3" id="KW-0343">GTPase activation</keyword>
<evidence type="ECO:0000256" key="4">
    <source>
        <dbReference type="SAM" id="MobiDB-lite"/>
    </source>
</evidence>
<reference evidence="6" key="1">
    <citation type="journal article" date="2019" name="Int. J. Syst. Evol. Microbiol.">
        <title>The Global Catalogue of Microorganisms (GCM) 10K type strain sequencing project: providing services to taxonomists for standard genome sequencing and annotation.</title>
        <authorList>
            <consortium name="The Broad Institute Genomics Platform"/>
            <consortium name="The Broad Institute Genome Sequencing Center for Infectious Disease"/>
            <person name="Wu L."/>
            <person name="Ma J."/>
        </authorList>
    </citation>
    <scope>NUCLEOTIDE SEQUENCE [LARGE SCALE GENOMIC DNA]</scope>
    <source>
        <strain evidence="6">CCUG 61707</strain>
    </source>
</reference>
<comment type="caution">
    <text evidence="5">The sequence shown here is derived from an EMBL/GenBank/DDBJ whole genome shotgun (WGS) entry which is preliminary data.</text>
</comment>
<evidence type="ECO:0000313" key="6">
    <source>
        <dbReference type="Proteomes" id="UP001596996"/>
    </source>
</evidence>
<feature type="compositionally biased region" description="Polar residues" evidence="4">
    <location>
        <begin position="63"/>
        <end position="76"/>
    </location>
</feature>
<gene>
    <name evidence="3 5" type="primary">yihI</name>
    <name evidence="5" type="ORF">ACFQ02_04545</name>
</gene>
<comment type="function">
    <text evidence="3">A GTPase-activating protein (GAP) that modifies Der/EngA GTPase function. May play a role in ribosome biogenesis.</text>
</comment>
<dbReference type="Proteomes" id="UP001596996">
    <property type="component" value="Unassembled WGS sequence"/>
</dbReference>
<sequence length="192" mass="22093">MSRQKKTRRLTDVMPTRKKDDRTSSASTVKPRAGRKLTRYELDMKAREEKRKRKHKGMVAGSRHSSGENSQHNVSIETKDPRIGSTKKVPLIVEFVNKPEKGKTIPPVKVEEKTTALDPMHELEQLENNECLNQLLDDLEAGKTLNAKDQQFVDECLDRIAELMEQLGISDDEENGEDLYRTFEKINLNQFK</sequence>
<feature type="compositionally biased region" description="Basic and acidic residues" evidence="4">
    <location>
        <begin position="9"/>
        <end position="23"/>
    </location>
</feature>
<organism evidence="5 6">
    <name type="scientific">Seminibacterium arietis</name>
    <dbReference type="NCBI Taxonomy" id="1173502"/>
    <lineage>
        <taxon>Bacteria</taxon>
        <taxon>Pseudomonadati</taxon>
        <taxon>Pseudomonadota</taxon>
        <taxon>Gammaproteobacteria</taxon>
        <taxon>Pasteurellales</taxon>
        <taxon>Pasteurellaceae</taxon>
        <taxon>Seminibacterium</taxon>
    </lineage>
</organism>
<keyword evidence="6" id="KW-1185">Reference proteome</keyword>
<dbReference type="RefSeq" id="WP_380819893.1">
    <property type="nucleotide sequence ID" value="NZ_JBHTJN010000009.1"/>
</dbReference>
<keyword evidence="2 3" id="KW-0690">Ribosome biogenesis</keyword>
<accession>A0ABW3I9F7</accession>
<dbReference type="Pfam" id="PF04220">
    <property type="entry name" value="YihI"/>
    <property type="match status" value="1"/>
</dbReference>
<name>A0ABW3I9F7_9PAST</name>
<evidence type="ECO:0000256" key="3">
    <source>
        <dbReference type="HAMAP-Rule" id="MF_01058"/>
    </source>
</evidence>
<dbReference type="HAMAP" id="MF_01058">
    <property type="entry name" value="GAP_YihI"/>
    <property type="match status" value="1"/>
</dbReference>
<comment type="similarity">
    <text evidence="3">Belongs to the YihI family.</text>
</comment>
<feature type="region of interest" description="Disordered" evidence="4">
    <location>
        <begin position="1"/>
        <end position="82"/>
    </location>
</feature>
<evidence type="ECO:0000313" key="5">
    <source>
        <dbReference type="EMBL" id="MFD0966122.1"/>
    </source>
</evidence>
<feature type="compositionally biased region" description="Basic and acidic residues" evidence="4">
    <location>
        <begin position="38"/>
        <end position="49"/>
    </location>
</feature>
<dbReference type="InterPro" id="IPR007336">
    <property type="entry name" value="YihI"/>
</dbReference>
<dbReference type="EMBL" id="JBHTJN010000009">
    <property type="protein sequence ID" value="MFD0966122.1"/>
    <property type="molecule type" value="Genomic_DNA"/>
</dbReference>
<protein>
    <recommendedName>
        <fullName evidence="3">Der GTPase-activating protein YihI</fullName>
    </recommendedName>
</protein>
<comment type="subunit">
    <text evidence="3">Interacts with Der.</text>
</comment>